<organism evidence="2 3">
    <name type="scientific">Phytophthora fragariaefolia</name>
    <dbReference type="NCBI Taxonomy" id="1490495"/>
    <lineage>
        <taxon>Eukaryota</taxon>
        <taxon>Sar</taxon>
        <taxon>Stramenopiles</taxon>
        <taxon>Oomycota</taxon>
        <taxon>Peronosporomycetes</taxon>
        <taxon>Peronosporales</taxon>
        <taxon>Peronosporaceae</taxon>
        <taxon>Phytophthora</taxon>
    </lineage>
</organism>
<dbReference type="AlphaFoldDB" id="A0A9W6XVG0"/>
<feature type="compositionally biased region" description="Basic and acidic residues" evidence="1">
    <location>
        <begin position="66"/>
        <end position="78"/>
    </location>
</feature>
<evidence type="ECO:0000256" key="1">
    <source>
        <dbReference type="SAM" id="MobiDB-lite"/>
    </source>
</evidence>
<keyword evidence="3" id="KW-1185">Reference proteome</keyword>
<comment type="caution">
    <text evidence="2">The sequence shown here is derived from an EMBL/GenBank/DDBJ whole genome shotgun (WGS) entry which is preliminary data.</text>
</comment>
<evidence type="ECO:0000313" key="3">
    <source>
        <dbReference type="Proteomes" id="UP001165121"/>
    </source>
</evidence>
<dbReference type="Proteomes" id="UP001165121">
    <property type="component" value="Unassembled WGS sequence"/>
</dbReference>
<reference evidence="2" key="1">
    <citation type="submission" date="2023-04" db="EMBL/GenBank/DDBJ databases">
        <title>Phytophthora fragariaefolia NBRC 109709.</title>
        <authorList>
            <person name="Ichikawa N."/>
            <person name="Sato H."/>
            <person name="Tonouchi N."/>
        </authorList>
    </citation>
    <scope>NUCLEOTIDE SEQUENCE</scope>
    <source>
        <strain evidence="2">NBRC 109709</strain>
    </source>
</reference>
<gene>
    <name evidence="2" type="ORF">Pfra01_001680900</name>
</gene>
<dbReference type="EMBL" id="BSXT01001914">
    <property type="protein sequence ID" value="GMF46077.1"/>
    <property type="molecule type" value="Genomic_DNA"/>
</dbReference>
<protein>
    <submittedName>
        <fullName evidence="2">Unnamed protein product</fullName>
    </submittedName>
</protein>
<accession>A0A9W6XVG0</accession>
<proteinExistence type="predicted"/>
<sequence>MKDIRAAVNPDPLFLSTTDVLVIIRSVQFAQPLGTQGEQKRFSWGCIAPMVREPGSSGGSQSFYRESTEEDVKIKTDPENELSTEEGLPPTTWKTPGSGDRQTVGRRPDDEGSAMNLEEKLRPPPPGSFRGPRGSRCESRSAG</sequence>
<feature type="region of interest" description="Disordered" evidence="1">
    <location>
        <begin position="50"/>
        <end position="143"/>
    </location>
</feature>
<name>A0A9W6XVG0_9STRA</name>
<evidence type="ECO:0000313" key="2">
    <source>
        <dbReference type="EMBL" id="GMF46077.1"/>
    </source>
</evidence>